<name>H5V0C3_ATLHE</name>
<dbReference type="GeneID" id="92827266"/>
<protein>
    <recommendedName>
        <fullName evidence="3">DUF2509 family protein</fullName>
    </recommendedName>
</protein>
<organism evidence="1 2">
    <name type="scientific">Atlantibacter hermannii NBRC 105704</name>
    <dbReference type="NCBI Taxonomy" id="1115512"/>
    <lineage>
        <taxon>Bacteria</taxon>
        <taxon>Pseudomonadati</taxon>
        <taxon>Pseudomonadota</taxon>
        <taxon>Gammaproteobacteria</taxon>
        <taxon>Enterobacterales</taxon>
        <taxon>Enterobacteriaceae</taxon>
        <taxon>Atlantibacter</taxon>
    </lineage>
</organism>
<evidence type="ECO:0008006" key="3">
    <source>
        <dbReference type="Google" id="ProtNLM"/>
    </source>
</evidence>
<dbReference type="InterPro" id="IPR019652">
    <property type="entry name" value="DUF2509"/>
</dbReference>
<gene>
    <name evidence="1" type="primary">ygdB</name>
    <name evidence="1" type="ORF">EH105704_02_04600</name>
</gene>
<dbReference type="RefSeq" id="WP_002434555.1">
    <property type="nucleotide sequence ID" value="NZ_BAFF01000002.1"/>
</dbReference>
<dbReference type="AlphaFoldDB" id="H5V0C3"/>
<sequence>MNRQRGFSSVSMVMMLLILGAVLLHGLEQHLRTESSLLMNERRAMSAFNNALSAQAWGTTLDWQPTSEWQCKMRPENGWRACLKSVSPGEVLMAAQGLQDKPPLTLWRWGKRGAAVTFSSQGWIDICPLREATLCQLP</sequence>
<reference evidence="1 2" key="1">
    <citation type="submission" date="2012-02" db="EMBL/GenBank/DDBJ databases">
        <title>Whole genome shotgun sequence of Escherichia hermannii NBRC 105704.</title>
        <authorList>
            <person name="Yoshida I."/>
            <person name="Hosoyama A."/>
            <person name="Tsuchikane K."/>
            <person name="Katsumata H."/>
            <person name="Yamazaki S."/>
            <person name="Fujita N."/>
        </authorList>
    </citation>
    <scope>NUCLEOTIDE SEQUENCE [LARGE SCALE GENOMIC DNA]</scope>
    <source>
        <strain evidence="1 2">NBRC 105704</strain>
    </source>
</reference>
<evidence type="ECO:0000313" key="1">
    <source>
        <dbReference type="EMBL" id="GAB51431.1"/>
    </source>
</evidence>
<comment type="caution">
    <text evidence="1">The sequence shown here is derived from an EMBL/GenBank/DDBJ whole genome shotgun (WGS) entry which is preliminary data.</text>
</comment>
<dbReference type="eggNOG" id="ENOG5032R55">
    <property type="taxonomic scope" value="Bacteria"/>
</dbReference>
<accession>H5V0C3</accession>
<dbReference type="Pfam" id="PF10713">
    <property type="entry name" value="DUF2509"/>
    <property type="match status" value="1"/>
</dbReference>
<dbReference type="EMBL" id="BAFF01000002">
    <property type="protein sequence ID" value="GAB51431.1"/>
    <property type="molecule type" value="Genomic_DNA"/>
</dbReference>
<evidence type="ECO:0000313" key="2">
    <source>
        <dbReference type="Proteomes" id="UP000010297"/>
    </source>
</evidence>
<dbReference type="Proteomes" id="UP000010297">
    <property type="component" value="Unassembled WGS sequence"/>
</dbReference>
<proteinExistence type="predicted"/>
<keyword evidence="2" id="KW-1185">Reference proteome</keyword>